<sequence length="186" mass="19868">MRNAKAKNSDASLREVKSPVKRGRCAADAHQDRCTRPKHASVTQVAAHLRQRQRTVRPADYDGNTITGAPSRAIFALGGSAIELTLPRSLHGSQSPTPVARNNRSSCKESFEGFSAQPSNEPSSSGVSGPSYESACHHGYRTSLVPDGTTVIASPLSQKAKAAAYTTQARTPYALRNIIGHKKSDT</sequence>
<feature type="non-terminal residue" evidence="2">
    <location>
        <position position="186"/>
    </location>
</feature>
<feature type="compositionally biased region" description="Polar residues" evidence="1">
    <location>
        <begin position="91"/>
        <end position="105"/>
    </location>
</feature>
<dbReference type="Proteomes" id="UP000310200">
    <property type="component" value="Unassembled WGS sequence"/>
</dbReference>
<reference evidence="2 3" key="1">
    <citation type="journal article" date="2019" name="Philos. Trans. R. Soc. Lond., B, Biol. Sci.">
        <title>Ant behaviour and brain gene expression of defending hosts depend on the ecological success of the intruding social parasite.</title>
        <authorList>
            <person name="Kaur R."/>
            <person name="Stoldt M."/>
            <person name="Jongepier E."/>
            <person name="Feldmeyer B."/>
            <person name="Menzel F."/>
            <person name="Bornberg-Bauer E."/>
            <person name="Foitzik S."/>
        </authorList>
    </citation>
    <scope>NUCLEOTIDE SEQUENCE [LARGE SCALE GENOMIC DNA]</scope>
    <source>
        <tissue evidence="2">Whole body</tissue>
    </source>
</reference>
<organism evidence="2 3">
    <name type="scientific">Temnothorax longispinosus</name>
    <dbReference type="NCBI Taxonomy" id="300112"/>
    <lineage>
        <taxon>Eukaryota</taxon>
        <taxon>Metazoa</taxon>
        <taxon>Ecdysozoa</taxon>
        <taxon>Arthropoda</taxon>
        <taxon>Hexapoda</taxon>
        <taxon>Insecta</taxon>
        <taxon>Pterygota</taxon>
        <taxon>Neoptera</taxon>
        <taxon>Endopterygota</taxon>
        <taxon>Hymenoptera</taxon>
        <taxon>Apocrita</taxon>
        <taxon>Aculeata</taxon>
        <taxon>Formicoidea</taxon>
        <taxon>Formicidae</taxon>
        <taxon>Myrmicinae</taxon>
        <taxon>Temnothorax</taxon>
    </lineage>
</organism>
<proteinExistence type="predicted"/>
<feature type="compositionally biased region" description="Low complexity" evidence="1">
    <location>
        <begin position="118"/>
        <end position="134"/>
    </location>
</feature>
<feature type="region of interest" description="Disordered" evidence="1">
    <location>
        <begin position="1"/>
        <end position="54"/>
    </location>
</feature>
<feature type="region of interest" description="Disordered" evidence="1">
    <location>
        <begin position="88"/>
        <end position="135"/>
    </location>
</feature>
<dbReference type="AlphaFoldDB" id="A0A4S2JKM9"/>
<keyword evidence="3" id="KW-1185">Reference proteome</keyword>
<evidence type="ECO:0000313" key="2">
    <source>
        <dbReference type="EMBL" id="TGZ35069.1"/>
    </source>
</evidence>
<name>A0A4S2JKM9_9HYME</name>
<accession>A0A4S2JKM9</accession>
<feature type="compositionally biased region" description="Basic and acidic residues" evidence="1">
    <location>
        <begin position="25"/>
        <end position="35"/>
    </location>
</feature>
<gene>
    <name evidence="2" type="ORF">DBV15_08987</name>
</gene>
<evidence type="ECO:0000256" key="1">
    <source>
        <dbReference type="SAM" id="MobiDB-lite"/>
    </source>
</evidence>
<protein>
    <submittedName>
        <fullName evidence="2">Uncharacterized protein</fullName>
    </submittedName>
</protein>
<dbReference type="EMBL" id="QBLH01003719">
    <property type="protein sequence ID" value="TGZ35069.1"/>
    <property type="molecule type" value="Genomic_DNA"/>
</dbReference>
<evidence type="ECO:0000313" key="3">
    <source>
        <dbReference type="Proteomes" id="UP000310200"/>
    </source>
</evidence>
<comment type="caution">
    <text evidence="2">The sequence shown here is derived from an EMBL/GenBank/DDBJ whole genome shotgun (WGS) entry which is preliminary data.</text>
</comment>